<evidence type="ECO:0000256" key="2">
    <source>
        <dbReference type="PROSITE-ProRule" id="PRU00192"/>
    </source>
</evidence>
<organism evidence="5">
    <name type="scientific">Petromyzon marinus</name>
    <name type="common">Sea lamprey</name>
    <dbReference type="NCBI Taxonomy" id="7757"/>
    <lineage>
        <taxon>Eukaryota</taxon>
        <taxon>Metazoa</taxon>
        <taxon>Chordata</taxon>
        <taxon>Craniata</taxon>
        <taxon>Vertebrata</taxon>
        <taxon>Cyclostomata</taxon>
        <taxon>Hyperoartia</taxon>
        <taxon>Petromyzontiformes</taxon>
        <taxon>Petromyzontidae</taxon>
        <taxon>Petromyzon</taxon>
    </lineage>
</organism>
<dbReference type="GeneTree" id="ENSGT00970000194478"/>
<dbReference type="SUPFAM" id="SSF50044">
    <property type="entry name" value="SH3-domain"/>
    <property type="match status" value="1"/>
</dbReference>
<keyword evidence="1 2" id="KW-0728">SH3 domain</keyword>
<evidence type="ECO:0000313" key="5">
    <source>
        <dbReference type="Ensembl" id="ENSPMAP00000008690.1"/>
    </source>
</evidence>
<evidence type="ECO:0000256" key="3">
    <source>
        <dbReference type="SAM" id="MobiDB-lite"/>
    </source>
</evidence>
<evidence type="ECO:0000256" key="1">
    <source>
        <dbReference type="ARBA" id="ARBA00022443"/>
    </source>
</evidence>
<protein>
    <recommendedName>
        <fullName evidence="4">SH3 domain-containing protein</fullName>
    </recommendedName>
</protein>
<dbReference type="PROSITE" id="PS50002">
    <property type="entry name" value="SH3"/>
    <property type="match status" value="1"/>
</dbReference>
<dbReference type="InterPro" id="IPR003005">
    <property type="entry name" value="Amphiphysin"/>
</dbReference>
<feature type="compositionally biased region" description="Low complexity" evidence="3">
    <location>
        <begin position="36"/>
        <end position="49"/>
    </location>
</feature>
<dbReference type="Ensembl" id="ENSPMAT00000008729.1">
    <property type="protein sequence ID" value="ENSPMAP00000008690.1"/>
    <property type="gene ID" value="ENSPMAG00000007896.1"/>
</dbReference>
<feature type="domain" description="SH3" evidence="4">
    <location>
        <begin position="115"/>
        <end position="190"/>
    </location>
</feature>
<reference evidence="5" key="1">
    <citation type="submission" date="2025-08" db="UniProtKB">
        <authorList>
            <consortium name="Ensembl"/>
        </authorList>
    </citation>
    <scope>IDENTIFICATION</scope>
</reference>
<dbReference type="InterPro" id="IPR001452">
    <property type="entry name" value="SH3_domain"/>
</dbReference>
<dbReference type="PANTHER" id="PTHR46514">
    <property type="entry name" value="AMPHIPHYSIN"/>
    <property type="match status" value="1"/>
</dbReference>
<dbReference type="AlphaFoldDB" id="S4RU00"/>
<dbReference type="InterPro" id="IPR036028">
    <property type="entry name" value="SH3-like_dom_sf"/>
</dbReference>
<dbReference type="SMART" id="SM00326">
    <property type="entry name" value="SH3"/>
    <property type="match status" value="1"/>
</dbReference>
<feature type="compositionally biased region" description="Pro residues" evidence="3">
    <location>
        <begin position="7"/>
        <end position="16"/>
    </location>
</feature>
<dbReference type="GO" id="GO:0005543">
    <property type="term" value="F:phospholipid binding"/>
    <property type="evidence" value="ECO:0007669"/>
    <property type="project" value="TreeGrafter"/>
</dbReference>
<dbReference type="GO" id="GO:0005886">
    <property type="term" value="C:plasma membrane"/>
    <property type="evidence" value="ECO:0007669"/>
    <property type="project" value="TreeGrafter"/>
</dbReference>
<feature type="region of interest" description="Disordered" evidence="3">
    <location>
        <begin position="1"/>
        <end position="108"/>
    </location>
</feature>
<reference evidence="5" key="2">
    <citation type="submission" date="2025-09" db="UniProtKB">
        <authorList>
            <consortium name="Ensembl"/>
        </authorList>
    </citation>
    <scope>IDENTIFICATION</scope>
</reference>
<proteinExistence type="predicted"/>
<dbReference type="HOGENOM" id="CLU_1431165_0_0_1"/>
<sequence>AQGRKGPPLPPPPRPTPSKEMTQEAIVNLFDDNFMSSAAPTNATANSTSSPPPCPPSTTPPPQFWTTGVAPPPPSSMQQPVEKSATEVHAPEVPAQSPPAASLTGAVQSSDVPPGILYKVQAQHNYTALDSDELGLQHGDVICIDITYLKVPHSQDSGWLLGIKEADWITHRDLDEHKGVFPENFTVRID</sequence>
<accession>S4RU00</accession>
<dbReference type="PANTHER" id="PTHR46514:SF3">
    <property type="entry name" value="AMPHIPHYSIN"/>
    <property type="match status" value="1"/>
</dbReference>
<dbReference type="FunFam" id="2.30.30.40:FF:000029">
    <property type="entry name" value="myc box-dependent-interacting protein 1 isoform X2"/>
    <property type="match status" value="1"/>
</dbReference>
<feature type="compositionally biased region" description="Pro residues" evidence="3">
    <location>
        <begin position="50"/>
        <end position="63"/>
    </location>
</feature>
<evidence type="ECO:0000259" key="4">
    <source>
        <dbReference type="PROSITE" id="PS50002"/>
    </source>
</evidence>
<name>S4RU00_PETMA</name>
<dbReference type="Gene3D" id="2.30.30.40">
    <property type="entry name" value="SH3 Domains"/>
    <property type="match status" value="1"/>
</dbReference>